<evidence type="ECO:0000313" key="6">
    <source>
        <dbReference type="Proteomes" id="UP000701801"/>
    </source>
</evidence>
<feature type="region of interest" description="Disordered" evidence="2">
    <location>
        <begin position="415"/>
        <end position="445"/>
    </location>
</feature>
<dbReference type="Proteomes" id="UP000701801">
    <property type="component" value="Unassembled WGS sequence"/>
</dbReference>
<feature type="region of interest" description="Disordered" evidence="2">
    <location>
        <begin position="485"/>
        <end position="509"/>
    </location>
</feature>
<dbReference type="SUPFAM" id="SSF50630">
    <property type="entry name" value="Acid proteases"/>
    <property type="match status" value="1"/>
</dbReference>
<dbReference type="OrthoDB" id="3562045at2759"/>
<dbReference type="EMBL" id="CAJVRM010000155">
    <property type="protein sequence ID" value="CAG8975909.1"/>
    <property type="molecule type" value="Genomic_DNA"/>
</dbReference>
<feature type="compositionally biased region" description="Basic and acidic residues" evidence="2">
    <location>
        <begin position="549"/>
        <end position="575"/>
    </location>
</feature>
<evidence type="ECO:0000259" key="4">
    <source>
        <dbReference type="PROSITE" id="PS51767"/>
    </source>
</evidence>
<evidence type="ECO:0000256" key="2">
    <source>
        <dbReference type="SAM" id="MobiDB-lite"/>
    </source>
</evidence>
<name>A0A9N9LP69_9HELO</name>
<feature type="domain" description="Peptidase A1" evidence="4">
    <location>
        <begin position="53"/>
        <end position="402"/>
    </location>
</feature>
<dbReference type="InterPro" id="IPR021109">
    <property type="entry name" value="Peptidase_aspartic_dom_sf"/>
</dbReference>
<dbReference type="PANTHER" id="PTHR47966:SF51">
    <property type="entry name" value="BETA-SITE APP-CLEAVING ENZYME, ISOFORM A-RELATED"/>
    <property type="match status" value="1"/>
</dbReference>
<evidence type="ECO:0000256" key="3">
    <source>
        <dbReference type="SAM" id="Phobius"/>
    </source>
</evidence>
<sequence>MVFRKESSRFLIYHVLFFVFCAIGWAAGDTIKKPDPLLVEPSQTFEGNDGPWSTFNARIGSPPQPVRLLVSTASAQTMVVLSQGCDVNVVGTSGPPACAQFRGQMFNPNTSTTWNEQSTFAINTNGIGFEANLGYKQVALFGLESLGLGLTGSTLANMTVAGYLNARPFYMGIFGLGTQPVNYSTLGNISAPSYITTLKDQNLIPNLGWSYTAGAPYRLKKVLGQLIFGGYDTSRQILNTASFDLAQDQDRDVVVSIQEIVAYRANQTTLLPSPIYAFIDSTDPLIWLPDSAIKLFEQAFSLKLDEASNRYLITESQHAELVAMDPSVTFRIANSLTGGEVVDIKLPYSAFDLWLDWPYVANKTRYFPLMRADNETQYTLGRTFLQEAYLTVNHEYRNFTVSQCAWTDEALTPNIKSLPSKPNPIDPSSTVIPPGGNTPSNSTENSHNLPTGAIVAVIIGGIVLLLVSSLAIWLLITRKRKAKPVADTNSSLDIDKASLPPEPPSELTGFSKAHEISDENSCITTAELSAGQHSNSSRQELHTTSVQRSELEHSRRSEIGDSLHSPRSELEHSPRSELGSPNSPRSELEHSPSELGCPHSPRSELEHSPASQGNSQRSLGHNLSPAMLHGNSSGRLSMVSSYNGSSEAVVDNNHSTPASAGYGVTGIGRVYPGDDGREISELMGSEVPLAQLP</sequence>
<dbReference type="GO" id="GO:0006508">
    <property type="term" value="P:proteolysis"/>
    <property type="evidence" value="ECO:0007669"/>
    <property type="project" value="InterPro"/>
</dbReference>
<keyword evidence="3" id="KW-0812">Transmembrane</keyword>
<accession>A0A9N9LP69</accession>
<evidence type="ECO:0000256" key="1">
    <source>
        <dbReference type="ARBA" id="ARBA00007447"/>
    </source>
</evidence>
<feature type="compositionally biased region" description="Polar residues" evidence="2">
    <location>
        <begin position="426"/>
        <end position="445"/>
    </location>
</feature>
<dbReference type="Pfam" id="PF00026">
    <property type="entry name" value="Asp"/>
    <property type="match status" value="1"/>
</dbReference>
<feature type="region of interest" description="Disordered" evidence="2">
    <location>
        <begin position="644"/>
        <end position="667"/>
    </location>
</feature>
<dbReference type="GO" id="GO:0000324">
    <property type="term" value="C:fungal-type vacuole"/>
    <property type="evidence" value="ECO:0007669"/>
    <property type="project" value="TreeGrafter"/>
</dbReference>
<feature type="compositionally biased region" description="Polar residues" evidence="2">
    <location>
        <begin position="529"/>
        <end position="548"/>
    </location>
</feature>
<dbReference type="GO" id="GO:0004190">
    <property type="term" value="F:aspartic-type endopeptidase activity"/>
    <property type="evidence" value="ECO:0007669"/>
    <property type="project" value="InterPro"/>
</dbReference>
<comment type="caution">
    <text evidence="5">The sequence shown here is derived from an EMBL/GenBank/DDBJ whole genome shotgun (WGS) entry which is preliminary data.</text>
</comment>
<organism evidence="5 6">
    <name type="scientific">Hymenoscyphus albidus</name>
    <dbReference type="NCBI Taxonomy" id="595503"/>
    <lineage>
        <taxon>Eukaryota</taxon>
        <taxon>Fungi</taxon>
        <taxon>Dikarya</taxon>
        <taxon>Ascomycota</taxon>
        <taxon>Pezizomycotina</taxon>
        <taxon>Leotiomycetes</taxon>
        <taxon>Helotiales</taxon>
        <taxon>Helotiaceae</taxon>
        <taxon>Hymenoscyphus</taxon>
    </lineage>
</organism>
<feature type="transmembrane region" description="Helical" evidence="3">
    <location>
        <begin position="453"/>
        <end position="476"/>
    </location>
</feature>
<keyword evidence="6" id="KW-1185">Reference proteome</keyword>
<dbReference type="InterPro" id="IPR001461">
    <property type="entry name" value="Aspartic_peptidase_A1"/>
</dbReference>
<dbReference type="Gene3D" id="2.40.70.10">
    <property type="entry name" value="Acid Proteases"/>
    <property type="match status" value="2"/>
</dbReference>
<evidence type="ECO:0000313" key="5">
    <source>
        <dbReference type="EMBL" id="CAG8975909.1"/>
    </source>
</evidence>
<feature type="compositionally biased region" description="Polar residues" evidence="2">
    <location>
        <begin position="609"/>
        <end position="621"/>
    </location>
</feature>
<feature type="region of interest" description="Disordered" evidence="2">
    <location>
        <begin position="529"/>
        <end position="632"/>
    </location>
</feature>
<proteinExistence type="inferred from homology"/>
<dbReference type="AlphaFoldDB" id="A0A9N9LP69"/>
<reference evidence="5" key="1">
    <citation type="submission" date="2021-07" db="EMBL/GenBank/DDBJ databases">
        <authorList>
            <person name="Durling M."/>
        </authorList>
    </citation>
    <scope>NUCLEOTIDE SEQUENCE</scope>
</reference>
<dbReference type="InterPro" id="IPR033121">
    <property type="entry name" value="PEPTIDASE_A1"/>
</dbReference>
<dbReference type="PANTHER" id="PTHR47966">
    <property type="entry name" value="BETA-SITE APP-CLEAVING ENZYME, ISOFORM A-RELATED"/>
    <property type="match status" value="1"/>
</dbReference>
<dbReference type="CDD" id="cd05471">
    <property type="entry name" value="pepsin_like"/>
    <property type="match status" value="1"/>
</dbReference>
<gene>
    <name evidence="5" type="ORF">HYALB_00006527</name>
</gene>
<keyword evidence="3" id="KW-0472">Membrane</keyword>
<dbReference type="PROSITE" id="PS51767">
    <property type="entry name" value="PEPTIDASE_A1"/>
    <property type="match status" value="1"/>
</dbReference>
<dbReference type="InterPro" id="IPR034164">
    <property type="entry name" value="Pepsin-like_dom"/>
</dbReference>
<protein>
    <recommendedName>
        <fullName evidence="4">Peptidase A1 domain-containing protein</fullName>
    </recommendedName>
</protein>
<comment type="similarity">
    <text evidence="1">Belongs to the peptidase A1 family.</text>
</comment>
<keyword evidence="3" id="KW-1133">Transmembrane helix</keyword>
<feature type="compositionally biased region" description="Polar residues" evidence="2">
    <location>
        <begin position="644"/>
        <end position="658"/>
    </location>
</feature>